<dbReference type="HOGENOM" id="CLU_065283_0_0_1"/>
<protein>
    <submittedName>
        <fullName evidence="2">Transmembrane protein, putative</fullName>
    </submittedName>
</protein>
<keyword evidence="2" id="KW-0472">Membrane</keyword>
<reference evidence="3" key="1">
    <citation type="journal article" date="2006" name="PLoS Biol.">
        <title>Macronuclear genome sequence of the ciliate Tetrahymena thermophila, a model eukaryote.</title>
        <authorList>
            <person name="Eisen J.A."/>
            <person name="Coyne R.S."/>
            <person name="Wu M."/>
            <person name="Wu D."/>
            <person name="Thiagarajan M."/>
            <person name="Wortman J.R."/>
            <person name="Badger J.H."/>
            <person name="Ren Q."/>
            <person name="Amedeo P."/>
            <person name="Jones K.M."/>
            <person name="Tallon L.J."/>
            <person name="Delcher A.L."/>
            <person name="Salzberg S.L."/>
            <person name="Silva J.C."/>
            <person name="Haas B.J."/>
            <person name="Majoros W.H."/>
            <person name="Farzad M."/>
            <person name="Carlton J.M."/>
            <person name="Smith R.K. Jr."/>
            <person name="Garg J."/>
            <person name="Pearlman R.E."/>
            <person name="Karrer K.M."/>
            <person name="Sun L."/>
            <person name="Manning G."/>
            <person name="Elde N.C."/>
            <person name="Turkewitz A.P."/>
            <person name="Asai D.J."/>
            <person name="Wilkes D.E."/>
            <person name="Wang Y."/>
            <person name="Cai H."/>
            <person name="Collins K."/>
            <person name="Stewart B.A."/>
            <person name="Lee S.R."/>
            <person name="Wilamowska K."/>
            <person name="Weinberg Z."/>
            <person name="Ruzzo W.L."/>
            <person name="Wloga D."/>
            <person name="Gaertig J."/>
            <person name="Frankel J."/>
            <person name="Tsao C.-C."/>
            <person name="Gorovsky M.A."/>
            <person name="Keeling P.J."/>
            <person name="Waller R.F."/>
            <person name="Patron N.J."/>
            <person name="Cherry J.M."/>
            <person name="Stover N.A."/>
            <person name="Krieger C.J."/>
            <person name="del Toro C."/>
            <person name="Ryder H.F."/>
            <person name="Williamson S.C."/>
            <person name="Barbeau R.A."/>
            <person name="Hamilton E.P."/>
            <person name="Orias E."/>
        </authorList>
    </citation>
    <scope>NUCLEOTIDE SEQUENCE [LARGE SCALE GENOMIC DNA]</scope>
    <source>
        <strain evidence="3">SB210</strain>
    </source>
</reference>
<keyword evidence="2" id="KW-0812">Transmembrane</keyword>
<feature type="chain" id="PRO_5004200920" evidence="1">
    <location>
        <begin position="20"/>
        <end position="343"/>
    </location>
</feature>
<dbReference type="InParanoid" id="Q22N64"/>
<dbReference type="PANTHER" id="PTHR34859:SF2">
    <property type="entry name" value="LYSM DOMAIN-CONTAINING PROTEIN"/>
    <property type="match status" value="1"/>
</dbReference>
<proteinExistence type="predicted"/>
<dbReference type="PANTHER" id="PTHR34859">
    <property type="entry name" value="UNNAMED PRODUCT"/>
    <property type="match status" value="1"/>
</dbReference>
<dbReference type="EMBL" id="GG662857">
    <property type="protein sequence ID" value="EAR86921.2"/>
    <property type="molecule type" value="Genomic_DNA"/>
</dbReference>
<dbReference type="RefSeq" id="XP_001007166.2">
    <property type="nucleotide sequence ID" value="XM_001007166.2"/>
</dbReference>
<evidence type="ECO:0000313" key="3">
    <source>
        <dbReference type="Proteomes" id="UP000009168"/>
    </source>
</evidence>
<organism evidence="2 3">
    <name type="scientific">Tetrahymena thermophila (strain SB210)</name>
    <dbReference type="NCBI Taxonomy" id="312017"/>
    <lineage>
        <taxon>Eukaryota</taxon>
        <taxon>Sar</taxon>
        <taxon>Alveolata</taxon>
        <taxon>Ciliophora</taxon>
        <taxon>Intramacronucleata</taxon>
        <taxon>Oligohymenophorea</taxon>
        <taxon>Hymenostomatida</taxon>
        <taxon>Tetrahymenina</taxon>
        <taxon>Tetrahymenidae</taxon>
        <taxon>Tetrahymena</taxon>
    </lineage>
</organism>
<accession>Q22N64</accession>
<feature type="signal peptide" evidence="1">
    <location>
        <begin position="1"/>
        <end position="19"/>
    </location>
</feature>
<dbReference type="Proteomes" id="UP000009168">
    <property type="component" value="Unassembled WGS sequence"/>
</dbReference>
<sequence>MKQVYIFLNCLFFISLVAGSTVLEASIKSTDAQVCVNDLKSKHNLLQSLLNDLQKKNYLRVMDKINDLNSYFNTTVSKCADQFCWMDGQQRCEYTFEQSCELVNNMWYPKCKTGYKVKEQSICVQECPQNFKESGLLYCEKPESYFRGLGYPWKFGDKLGSLEGARQRCAHENPQGCEKAGAIIYPNCKENYHISGCCQCVPNCPNDMKDNGVTCMRKQYARGFGHTNGQCVADQWKEYSPLESFGGCVDQLNQLEVELNQIQEKLNLDSDKTMWDTLKQAYVIVQQSSVFSQKCTQEINALPSNSDNTDDNTSDSIGNGWTLFFEIFFKVLQWIVNLFQKNQ</sequence>
<dbReference type="OrthoDB" id="310692at2759"/>
<dbReference type="AlphaFoldDB" id="Q22N64"/>
<keyword evidence="3" id="KW-1185">Reference proteome</keyword>
<dbReference type="KEGG" id="tet:TTHERM_00214700"/>
<evidence type="ECO:0000313" key="2">
    <source>
        <dbReference type="EMBL" id="EAR86921.2"/>
    </source>
</evidence>
<dbReference type="GeneID" id="7829071"/>
<name>Q22N64_TETTS</name>
<gene>
    <name evidence="2" type="ORF">TTHERM_00214700</name>
</gene>
<keyword evidence="1" id="KW-0732">Signal</keyword>
<evidence type="ECO:0000256" key="1">
    <source>
        <dbReference type="SAM" id="SignalP"/>
    </source>
</evidence>